<dbReference type="EMBL" id="BARW01005923">
    <property type="protein sequence ID" value="GAI84495.1"/>
    <property type="molecule type" value="Genomic_DNA"/>
</dbReference>
<evidence type="ECO:0000259" key="3">
    <source>
        <dbReference type="Pfam" id="PF01555"/>
    </source>
</evidence>
<dbReference type="GO" id="GO:0008170">
    <property type="term" value="F:N-methyltransferase activity"/>
    <property type="evidence" value="ECO:0007669"/>
    <property type="project" value="InterPro"/>
</dbReference>
<name>X1TAD6_9ZZZZ</name>
<sequence length="80" mass="9185">DENGRPYVEKWGTGKKKLYRYYLDKGKLPEDVWTDIQSIQSAAKERSGFPTQKPKALLERIIKASSDEGDLGYTIYSSIR</sequence>
<organism evidence="4">
    <name type="scientific">marine sediment metagenome</name>
    <dbReference type="NCBI Taxonomy" id="412755"/>
    <lineage>
        <taxon>unclassified sequences</taxon>
        <taxon>metagenomes</taxon>
        <taxon>ecological metagenomes</taxon>
    </lineage>
</organism>
<reference evidence="4" key="1">
    <citation type="journal article" date="2014" name="Front. Microbiol.">
        <title>High frequency of phylogenetically diverse reductive dehalogenase-homologous genes in deep subseafloor sedimentary metagenomes.</title>
        <authorList>
            <person name="Kawai M."/>
            <person name="Futagami T."/>
            <person name="Toyoda A."/>
            <person name="Takaki Y."/>
            <person name="Nishi S."/>
            <person name="Hori S."/>
            <person name="Arai W."/>
            <person name="Tsubouchi T."/>
            <person name="Morono Y."/>
            <person name="Uchiyama I."/>
            <person name="Ito T."/>
            <person name="Fujiyama A."/>
            <person name="Inagaki F."/>
            <person name="Takami H."/>
        </authorList>
    </citation>
    <scope>NUCLEOTIDE SEQUENCE</scope>
    <source>
        <strain evidence="4">Expedition CK06-06</strain>
    </source>
</reference>
<keyword evidence="2" id="KW-0808">Transferase</keyword>
<evidence type="ECO:0000256" key="1">
    <source>
        <dbReference type="ARBA" id="ARBA00022603"/>
    </source>
</evidence>
<dbReference type="GO" id="GO:0032259">
    <property type="term" value="P:methylation"/>
    <property type="evidence" value="ECO:0007669"/>
    <property type="project" value="UniProtKB-KW"/>
</dbReference>
<dbReference type="InterPro" id="IPR029063">
    <property type="entry name" value="SAM-dependent_MTases_sf"/>
</dbReference>
<dbReference type="AlphaFoldDB" id="X1TAD6"/>
<dbReference type="Gene3D" id="3.40.50.150">
    <property type="entry name" value="Vaccinia Virus protein VP39"/>
    <property type="match status" value="1"/>
</dbReference>
<dbReference type="SUPFAM" id="SSF53335">
    <property type="entry name" value="S-adenosyl-L-methionine-dependent methyltransferases"/>
    <property type="match status" value="1"/>
</dbReference>
<keyword evidence="1" id="KW-0489">Methyltransferase</keyword>
<evidence type="ECO:0000313" key="4">
    <source>
        <dbReference type="EMBL" id="GAI84495.1"/>
    </source>
</evidence>
<feature type="non-terminal residue" evidence="4">
    <location>
        <position position="1"/>
    </location>
</feature>
<proteinExistence type="predicted"/>
<feature type="domain" description="DNA methylase N-4/N-6" evidence="3">
    <location>
        <begin position="17"/>
        <end position="71"/>
    </location>
</feature>
<comment type="caution">
    <text evidence="4">The sequence shown here is derived from an EMBL/GenBank/DDBJ whole genome shotgun (WGS) entry which is preliminary data.</text>
</comment>
<gene>
    <name evidence="4" type="ORF">S12H4_12437</name>
</gene>
<dbReference type="GO" id="GO:0003677">
    <property type="term" value="F:DNA binding"/>
    <property type="evidence" value="ECO:0007669"/>
    <property type="project" value="InterPro"/>
</dbReference>
<protein>
    <recommendedName>
        <fullName evidence="3">DNA methylase N-4/N-6 domain-containing protein</fullName>
    </recommendedName>
</protein>
<accession>X1TAD6</accession>
<dbReference type="Pfam" id="PF01555">
    <property type="entry name" value="N6_N4_Mtase"/>
    <property type="match status" value="1"/>
</dbReference>
<evidence type="ECO:0000256" key="2">
    <source>
        <dbReference type="ARBA" id="ARBA00022679"/>
    </source>
</evidence>
<dbReference type="InterPro" id="IPR002941">
    <property type="entry name" value="DNA_methylase_N4/N6"/>
</dbReference>